<evidence type="ECO:0000256" key="2">
    <source>
        <dbReference type="ARBA" id="ARBA00023015"/>
    </source>
</evidence>
<dbReference type="GO" id="GO:0000978">
    <property type="term" value="F:RNA polymerase II cis-regulatory region sequence-specific DNA binding"/>
    <property type="evidence" value="ECO:0007669"/>
    <property type="project" value="TreeGrafter"/>
</dbReference>
<evidence type="ECO:0000256" key="3">
    <source>
        <dbReference type="ARBA" id="ARBA00023125"/>
    </source>
</evidence>
<feature type="compositionally biased region" description="Polar residues" evidence="7">
    <location>
        <begin position="444"/>
        <end position="457"/>
    </location>
</feature>
<dbReference type="InterPro" id="IPR011598">
    <property type="entry name" value="bHLH_dom"/>
</dbReference>
<keyword evidence="10" id="KW-1185">Reference proteome</keyword>
<feature type="region of interest" description="Disordered" evidence="7">
    <location>
        <begin position="1"/>
        <end position="72"/>
    </location>
</feature>
<dbReference type="Proteomes" id="UP000738325">
    <property type="component" value="Unassembled WGS sequence"/>
</dbReference>
<feature type="region of interest" description="Disordered" evidence="7">
    <location>
        <begin position="307"/>
        <end position="457"/>
    </location>
</feature>
<dbReference type="PANTHER" id="PTHR11969:SF54">
    <property type="entry name" value="MAD-LIKE PROTEIN 1"/>
    <property type="match status" value="1"/>
</dbReference>
<evidence type="ECO:0000256" key="5">
    <source>
        <dbReference type="ARBA" id="ARBA00023242"/>
    </source>
</evidence>
<dbReference type="PROSITE" id="PS50888">
    <property type="entry name" value="BHLH"/>
    <property type="match status" value="1"/>
</dbReference>
<keyword evidence="4" id="KW-0804">Transcription</keyword>
<dbReference type="SUPFAM" id="SSF47459">
    <property type="entry name" value="HLH, helix-loop-helix DNA-binding domain"/>
    <property type="match status" value="1"/>
</dbReference>
<proteinExistence type="predicted"/>
<keyword evidence="6" id="KW-0175">Coiled coil</keyword>
<feature type="coiled-coil region" evidence="6">
    <location>
        <begin position="186"/>
        <end position="213"/>
    </location>
</feature>
<dbReference type="OrthoDB" id="690068at2759"/>
<keyword evidence="5" id="KW-0539">Nucleus</keyword>
<feature type="region of interest" description="Disordered" evidence="7">
    <location>
        <begin position="258"/>
        <end position="290"/>
    </location>
</feature>
<dbReference type="PANTHER" id="PTHR11969">
    <property type="entry name" value="MAX DIMERIZATION, MAD"/>
    <property type="match status" value="1"/>
</dbReference>
<evidence type="ECO:0000256" key="1">
    <source>
        <dbReference type="ARBA" id="ARBA00004123"/>
    </source>
</evidence>
<organism evidence="9 10">
    <name type="scientific">Dissophora globulifera</name>
    <dbReference type="NCBI Taxonomy" id="979702"/>
    <lineage>
        <taxon>Eukaryota</taxon>
        <taxon>Fungi</taxon>
        <taxon>Fungi incertae sedis</taxon>
        <taxon>Mucoromycota</taxon>
        <taxon>Mortierellomycotina</taxon>
        <taxon>Mortierellomycetes</taxon>
        <taxon>Mortierellales</taxon>
        <taxon>Mortierellaceae</taxon>
        <taxon>Dissophora</taxon>
    </lineage>
</organism>
<comment type="caution">
    <text evidence="9">The sequence shown here is derived from an EMBL/GenBank/DDBJ whole genome shotgun (WGS) entry which is preliminary data.</text>
</comment>
<feature type="domain" description="BHLH" evidence="8">
    <location>
        <begin position="142"/>
        <end position="196"/>
    </location>
</feature>
<evidence type="ECO:0000256" key="4">
    <source>
        <dbReference type="ARBA" id="ARBA00023163"/>
    </source>
</evidence>
<dbReference type="GO" id="GO:0046983">
    <property type="term" value="F:protein dimerization activity"/>
    <property type="evidence" value="ECO:0007669"/>
    <property type="project" value="InterPro"/>
</dbReference>
<protein>
    <recommendedName>
        <fullName evidence="8">BHLH domain-containing protein</fullName>
    </recommendedName>
</protein>
<dbReference type="EMBL" id="JAAAIP010000997">
    <property type="protein sequence ID" value="KAG0310859.1"/>
    <property type="molecule type" value="Genomic_DNA"/>
</dbReference>
<accession>A0A9P6R5R6</accession>
<evidence type="ECO:0000259" key="8">
    <source>
        <dbReference type="PROSITE" id="PS50888"/>
    </source>
</evidence>
<dbReference type="GO" id="GO:0005634">
    <property type="term" value="C:nucleus"/>
    <property type="evidence" value="ECO:0007669"/>
    <property type="project" value="UniProtKB-SubCell"/>
</dbReference>
<dbReference type="Pfam" id="PF00010">
    <property type="entry name" value="HLH"/>
    <property type="match status" value="1"/>
</dbReference>
<feature type="compositionally biased region" description="Low complexity" evidence="7">
    <location>
        <begin position="307"/>
        <end position="395"/>
    </location>
</feature>
<reference evidence="9" key="1">
    <citation type="journal article" date="2020" name="Fungal Divers.">
        <title>Resolving the Mortierellaceae phylogeny through synthesis of multi-gene phylogenetics and phylogenomics.</title>
        <authorList>
            <person name="Vandepol N."/>
            <person name="Liber J."/>
            <person name="Desiro A."/>
            <person name="Na H."/>
            <person name="Kennedy M."/>
            <person name="Barry K."/>
            <person name="Grigoriev I.V."/>
            <person name="Miller A.N."/>
            <person name="O'Donnell K."/>
            <person name="Stajich J.E."/>
            <person name="Bonito G."/>
        </authorList>
    </citation>
    <scope>NUCLEOTIDE SEQUENCE</scope>
    <source>
        <strain evidence="9">REB-010B</strain>
    </source>
</reference>
<feature type="compositionally biased region" description="Polar residues" evidence="7">
    <location>
        <begin position="422"/>
        <end position="431"/>
    </location>
</feature>
<gene>
    <name evidence="9" type="ORF">BGZ99_010513</name>
</gene>
<dbReference type="SMART" id="SM00353">
    <property type="entry name" value="HLH"/>
    <property type="match status" value="1"/>
</dbReference>
<name>A0A9P6R5R6_9FUNG</name>
<dbReference type="InterPro" id="IPR036638">
    <property type="entry name" value="HLH_DNA-bd_sf"/>
</dbReference>
<evidence type="ECO:0000313" key="10">
    <source>
        <dbReference type="Proteomes" id="UP000738325"/>
    </source>
</evidence>
<dbReference type="AlphaFoldDB" id="A0A9P6R5R6"/>
<evidence type="ECO:0000313" key="9">
    <source>
        <dbReference type="EMBL" id="KAG0310859.1"/>
    </source>
</evidence>
<sequence length="457" mass="49839">MDIRPPRPFQADYAIPGEHAVAVHPPSDLSAADSDTDVDTDPEPTISAPRPKSESSSERNIYPPAAKTTDTMTATTTVIDAKPPAARSVNYRGQRMTFELDDVLRKYSPEQFETCKAYDVGGVNILNKKPIDSKTALEKIKRRRETHNRVERRRRDCINQLVEELTELLPIDGGDSHSKGHRVSILRAAVAHVQNLTRQNESLKRQIDVLQKGQPAAIITTQAQMMDNNADLGDSTSFKSEPKSYTSQTEWIKSATHLSPPHSLASSMQLPGIPMITEPSDSGSRSEAANAKRLNRQTLPRLQLIPPSSHQYHQPQQQHHTYPYPYHHSSSTGISSNGPVSSSFSNAQDSSASPNSVYSGYSSSSAPWLSSPSPYSGPLSGSSSGFDGGSSPHSPNFSHYGPPSPYSPYGSSTAHMPRSRVLATSNSSTLGPASAEKHDGPMSLSKNQYQTHHSYEK</sequence>
<dbReference type="Gene3D" id="4.10.280.10">
    <property type="entry name" value="Helix-loop-helix DNA-binding domain"/>
    <property type="match status" value="1"/>
</dbReference>
<keyword evidence="3" id="KW-0238">DNA-binding</keyword>
<keyword evidence="2" id="KW-0805">Transcription regulation</keyword>
<comment type="subcellular location">
    <subcellularLocation>
        <location evidence="1">Nucleus</location>
    </subcellularLocation>
</comment>
<evidence type="ECO:0000256" key="6">
    <source>
        <dbReference type="SAM" id="Coils"/>
    </source>
</evidence>
<dbReference type="GO" id="GO:0000981">
    <property type="term" value="F:DNA-binding transcription factor activity, RNA polymerase II-specific"/>
    <property type="evidence" value="ECO:0007669"/>
    <property type="project" value="TreeGrafter"/>
</dbReference>
<evidence type="ECO:0000256" key="7">
    <source>
        <dbReference type="SAM" id="MobiDB-lite"/>
    </source>
</evidence>